<dbReference type="AlphaFoldDB" id="A0AAV2PSY2"/>
<name>A0AAV2PSY2_MEGNR</name>
<evidence type="ECO:0000313" key="2">
    <source>
        <dbReference type="EMBL" id="CAL4062892.1"/>
    </source>
</evidence>
<dbReference type="Proteomes" id="UP001497623">
    <property type="component" value="Unassembled WGS sequence"/>
</dbReference>
<feature type="non-terminal residue" evidence="2">
    <location>
        <position position="303"/>
    </location>
</feature>
<evidence type="ECO:0000313" key="3">
    <source>
        <dbReference type="Proteomes" id="UP001497623"/>
    </source>
</evidence>
<sequence length="303" mass="34015">MGESPIYYIKLPPSNYYYSPKKTSNKPMKKVPISFYNNGKPHHVYHWTQPVSSKRPTYIKQASPRKHVKPGSQAIHIKASTPKQQTIYVKPSIPFRQAQSVDERYSRYSVATLPKTAKLTSAQSGQQTAYVKPPQSPESDVIDQNIKNNSKKVYSNLEPESQVINIKTSTTNQQPSYIKPSIPYRQAQSADERFSEATLPKPANLISALSEQQSDYVKPLEPLKLMQSPTTEHDILNNSKNIFSKSEPKIIIKSQEGNLNKPVTDHSELDSGTEAPQPIIIKSLPTFSNAEVSPQLSNPIIEK</sequence>
<gene>
    <name evidence="2" type="ORF">MNOR_LOCUS2908</name>
</gene>
<evidence type="ECO:0000256" key="1">
    <source>
        <dbReference type="SAM" id="MobiDB-lite"/>
    </source>
</evidence>
<organism evidence="2 3">
    <name type="scientific">Meganyctiphanes norvegica</name>
    <name type="common">Northern krill</name>
    <name type="synonym">Thysanopoda norvegica</name>
    <dbReference type="NCBI Taxonomy" id="48144"/>
    <lineage>
        <taxon>Eukaryota</taxon>
        <taxon>Metazoa</taxon>
        <taxon>Ecdysozoa</taxon>
        <taxon>Arthropoda</taxon>
        <taxon>Crustacea</taxon>
        <taxon>Multicrustacea</taxon>
        <taxon>Malacostraca</taxon>
        <taxon>Eumalacostraca</taxon>
        <taxon>Eucarida</taxon>
        <taxon>Euphausiacea</taxon>
        <taxon>Euphausiidae</taxon>
        <taxon>Meganyctiphanes</taxon>
    </lineage>
</organism>
<reference evidence="2 3" key="1">
    <citation type="submission" date="2024-05" db="EMBL/GenBank/DDBJ databases">
        <authorList>
            <person name="Wallberg A."/>
        </authorList>
    </citation>
    <scope>NUCLEOTIDE SEQUENCE [LARGE SCALE GENOMIC DNA]</scope>
</reference>
<dbReference type="EMBL" id="CAXKWB010000941">
    <property type="protein sequence ID" value="CAL4062892.1"/>
    <property type="molecule type" value="Genomic_DNA"/>
</dbReference>
<proteinExistence type="predicted"/>
<feature type="region of interest" description="Disordered" evidence="1">
    <location>
        <begin position="253"/>
        <end position="277"/>
    </location>
</feature>
<comment type="caution">
    <text evidence="2">The sequence shown here is derived from an EMBL/GenBank/DDBJ whole genome shotgun (WGS) entry which is preliminary data.</text>
</comment>
<keyword evidence="3" id="KW-1185">Reference proteome</keyword>
<protein>
    <submittedName>
        <fullName evidence="2">Uncharacterized protein</fullName>
    </submittedName>
</protein>
<accession>A0AAV2PSY2</accession>